<feature type="region of interest" description="Disordered" evidence="1">
    <location>
        <begin position="223"/>
        <end position="248"/>
    </location>
</feature>
<dbReference type="Proteomes" id="UP001285441">
    <property type="component" value="Unassembled WGS sequence"/>
</dbReference>
<keyword evidence="3" id="KW-1185">Reference proteome</keyword>
<name>A0AAE0U8L3_9PEZI</name>
<dbReference type="EMBL" id="JAULSW010000001">
    <property type="protein sequence ID" value="KAK3394822.1"/>
    <property type="molecule type" value="Genomic_DNA"/>
</dbReference>
<protein>
    <submittedName>
        <fullName evidence="2">Uncharacterized protein</fullName>
    </submittedName>
</protein>
<evidence type="ECO:0000313" key="3">
    <source>
        <dbReference type="Proteomes" id="UP001285441"/>
    </source>
</evidence>
<reference evidence="2" key="1">
    <citation type="journal article" date="2023" name="Mol. Phylogenet. Evol.">
        <title>Genome-scale phylogeny and comparative genomics of the fungal order Sordariales.</title>
        <authorList>
            <person name="Hensen N."/>
            <person name="Bonometti L."/>
            <person name="Westerberg I."/>
            <person name="Brannstrom I.O."/>
            <person name="Guillou S."/>
            <person name="Cros-Aarteil S."/>
            <person name="Calhoun S."/>
            <person name="Haridas S."/>
            <person name="Kuo A."/>
            <person name="Mondo S."/>
            <person name="Pangilinan J."/>
            <person name="Riley R."/>
            <person name="LaButti K."/>
            <person name="Andreopoulos B."/>
            <person name="Lipzen A."/>
            <person name="Chen C."/>
            <person name="Yan M."/>
            <person name="Daum C."/>
            <person name="Ng V."/>
            <person name="Clum A."/>
            <person name="Steindorff A."/>
            <person name="Ohm R.A."/>
            <person name="Martin F."/>
            <person name="Silar P."/>
            <person name="Natvig D.O."/>
            <person name="Lalanne C."/>
            <person name="Gautier V."/>
            <person name="Ament-Velasquez S.L."/>
            <person name="Kruys A."/>
            <person name="Hutchinson M.I."/>
            <person name="Powell A.J."/>
            <person name="Barry K."/>
            <person name="Miller A.N."/>
            <person name="Grigoriev I.V."/>
            <person name="Debuchy R."/>
            <person name="Gladieux P."/>
            <person name="Hiltunen Thoren M."/>
            <person name="Johannesson H."/>
        </authorList>
    </citation>
    <scope>NUCLEOTIDE SEQUENCE</scope>
    <source>
        <strain evidence="2">CBS 232.78</strain>
    </source>
</reference>
<proteinExistence type="predicted"/>
<dbReference type="AlphaFoldDB" id="A0AAE0U8L3"/>
<sequence>MTNQCPFIRSPITMPISSESSEMKLGVRGRYVTVQDVCEMFFPGPPPPNQNLETWMLLGSWQPSGGSWASCTVVSPLAVPNSRRSCFHLAWASTGGRGSCTTFIWRKWTVRIPLPVPRPYKTSSTQQAYLSSSSSTLSRFGLALPRSLYNWEPQNSIVQPSQHPARRNYCHARQLLYHATYTFRACACVCPKKHSVQAPAFLASIIIVTVGGKGFDTVRNTGEARSPRPPFNRRYTPFRTGHTATQRN</sequence>
<comment type="caution">
    <text evidence="2">The sequence shown here is derived from an EMBL/GenBank/DDBJ whole genome shotgun (WGS) entry which is preliminary data.</text>
</comment>
<evidence type="ECO:0000256" key="1">
    <source>
        <dbReference type="SAM" id="MobiDB-lite"/>
    </source>
</evidence>
<gene>
    <name evidence="2" type="ORF">B0H63DRAFT_462078</name>
</gene>
<accession>A0AAE0U8L3</accession>
<evidence type="ECO:0000313" key="2">
    <source>
        <dbReference type="EMBL" id="KAK3394822.1"/>
    </source>
</evidence>
<organism evidence="2 3">
    <name type="scientific">Podospora didyma</name>
    <dbReference type="NCBI Taxonomy" id="330526"/>
    <lineage>
        <taxon>Eukaryota</taxon>
        <taxon>Fungi</taxon>
        <taxon>Dikarya</taxon>
        <taxon>Ascomycota</taxon>
        <taxon>Pezizomycotina</taxon>
        <taxon>Sordariomycetes</taxon>
        <taxon>Sordariomycetidae</taxon>
        <taxon>Sordariales</taxon>
        <taxon>Podosporaceae</taxon>
        <taxon>Podospora</taxon>
    </lineage>
</organism>
<reference evidence="2" key="2">
    <citation type="submission" date="2023-06" db="EMBL/GenBank/DDBJ databases">
        <authorList>
            <consortium name="Lawrence Berkeley National Laboratory"/>
            <person name="Haridas S."/>
            <person name="Hensen N."/>
            <person name="Bonometti L."/>
            <person name="Westerberg I."/>
            <person name="Brannstrom I.O."/>
            <person name="Guillou S."/>
            <person name="Cros-Aarteil S."/>
            <person name="Calhoun S."/>
            <person name="Kuo A."/>
            <person name="Mondo S."/>
            <person name="Pangilinan J."/>
            <person name="Riley R."/>
            <person name="LaButti K."/>
            <person name="Andreopoulos B."/>
            <person name="Lipzen A."/>
            <person name="Chen C."/>
            <person name="Yanf M."/>
            <person name="Daum C."/>
            <person name="Ng V."/>
            <person name="Clum A."/>
            <person name="Steindorff A."/>
            <person name="Ohm R."/>
            <person name="Martin F."/>
            <person name="Silar P."/>
            <person name="Natvig D."/>
            <person name="Lalanne C."/>
            <person name="Gautier V."/>
            <person name="Ament-velasquez S.L."/>
            <person name="Kruys A."/>
            <person name="Hutchinson M.I."/>
            <person name="Powell A.J."/>
            <person name="Barry K."/>
            <person name="Miller A.N."/>
            <person name="Grigoriev I.V."/>
            <person name="Debuchy R."/>
            <person name="Gladieux P."/>
            <person name="Thoren M.H."/>
            <person name="Johannesson H."/>
        </authorList>
    </citation>
    <scope>NUCLEOTIDE SEQUENCE</scope>
    <source>
        <strain evidence="2">CBS 232.78</strain>
    </source>
</reference>